<name>G8YLK5_PICSO</name>
<gene>
    <name evidence="2" type="primary">Piso0_001733</name>
    <name evidence="2" type="ORF">GNLVRS01_PISO0F12875g</name>
</gene>
<feature type="region of interest" description="Disordered" evidence="1">
    <location>
        <begin position="59"/>
        <end position="79"/>
    </location>
</feature>
<dbReference type="HOGENOM" id="CLU_826695_0_0_1"/>
<dbReference type="InParanoid" id="G8YLK5"/>
<dbReference type="EMBL" id="FO082054">
    <property type="protein sequence ID" value="CCE88939.1"/>
    <property type="molecule type" value="Genomic_DNA"/>
</dbReference>
<dbReference type="OrthoDB" id="4025358at2759"/>
<protein>
    <submittedName>
        <fullName evidence="2">Piso0_001733 protein</fullName>
    </submittedName>
</protein>
<evidence type="ECO:0000313" key="3">
    <source>
        <dbReference type="Proteomes" id="UP000005222"/>
    </source>
</evidence>
<sequence length="367" mass="42525">MEMPEKKSNIYRGFRFKVAKYILSFNSWLRITMALVLDGALPEVSTNIPVSEKPDCSISVTQSTRSIPTSATEANPEAGAEGAVEKKRFTVVAKLSNFKKKKKERKLSRELHAKKSEFIRLVLERLPFLYSRSPEVENAEWIKIAYDLKIRNKLIPDIIRYQTGPTFFISFGSIASQIKREFFSLYLGNDKRSVSDTAIIDETKRYSSVEEVIPPKKIKIRKTAVNDSFEFFTSEEIRSIILNGDYNKVNFYKREPLKDVSQSEWFHKWGYVYVTEPDCYRALEFELGTYHMEIAVLESLYGLNFNEADIPNTLDVSVSSLGDQIIRKYVLIKEKLLPEVLERKSLKVQELNKSDPDSERYHQLICY</sequence>
<organism evidence="2 3">
    <name type="scientific">Pichia sorbitophila (strain ATCC MYA-4447 / BCRC 22081 / CBS 7064 / NBRC 10061 / NRRL Y-12695)</name>
    <name type="common">Hybrid yeast</name>
    <dbReference type="NCBI Taxonomy" id="559304"/>
    <lineage>
        <taxon>Eukaryota</taxon>
        <taxon>Fungi</taxon>
        <taxon>Dikarya</taxon>
        <taxon>Ascomycota</taxon>
        <taxon>Saccharomycotina</taxon>
        <taxon>Pichiomycetes</taxon>
        <taxon>Debaryomycetaceae</taxon>
        <taxon>Millerozyma</taxon>
    </lineage>
</organism>
<evidence type="ECO:0000256" key="1">
    <source>
        <dbReference type="SAM" id="MobiDB-lite"/>
    </source>
</evidence>
<dbReference type="AlphaFoldDB" id="G8YLK5"/>
<dbReference type="OMA" id="CEANTAK"/>
<dbReference type="Proteomes" id="UP000005222">
    <property type="component" value="Chromosome F"/>
</dbReference>
<feature type="compositionally biased region" description="Polar residues" evidence="1">
    <location>
        <begin position="59"/>
        <end position="73"/>
    </location>
</feature>
<evidence type="ECO:0000313" key="2">
    <source>
        <dbReference type="EMBL" id="CCE88939.1"/>
    </source>
</evidence>
<keyword evidence="3" id="KW-1185">Reference proteome</keyword>
<reference evidence="2 3" key="1">
    <citation type="journal article" date="2012" name="G3 (Bethesda)">
        <title>Pichia sorbitophila, an interspecies yeast hybrid reveals early steps of genome resolution following polyploidization.</title>
        <authorList>
            <person name="Leh Louis V."/>
            <person name="Despons L."/>
            <person name="Friedrich A."/>
            <person name="Martin T."/>
            <person name="Durrens P."/>
            <person name="Casaregola S."/>
            <person name="Neuveglise C."/>
            <person name="Fairhead C."/>
            <person name="Marck C."/>
            <person name="Cruz J.A."/>
            <person name="Straub M.L."/>
            <person name="Kugler V."/>
            <person name="Sacerdot C."/>
            <person name="Uzunov Z."/>
            <person name="Thierry A."/>
            <person name="Weiss S."/>
            <person name="Bleykasten C."/>
            <person name="De Montigny J."/>
            <person name="Jacques N."/>
            <person name="Jung P."/>
            <person name="Lemaire M."/>
            <person name="Mallet S."/>
            <person name="Morel G."/>
            <person name="Richard G.F."/>
            <person name="Sarkar A."/>
            <person name="Savel G."/>
            <person name="Schacherer J."/>
            <person name="Seret M.L."/>
            <person name="Talla E."/>
            <person name="Samson G."/>
            <person name="Jubin C."/>
            <person name="Poulain J."/>
            <person name="Vacherie B."/>
            <person name="Barbe V."/>
            <person name="Pelletier E."/>
            <person name="Sherman D.J."/>
            <person name="Westhof E."/>
            <person name="Weissenbach J."/>
            <person name="Baret P.V."/>
            <person name="Wincker P."/>
            <person name="Gaillardin C."/>
            <person name="Dujon B."/>
            <person name="Souciet J.L."/>
        </authorList>
    </citation>
    <scope>NUCLEOTIDE SEQUENCE [LARGE SCALE GENOMIC DNA]</scope>
    <source>
        <strain evidence="3">ATCC MYA-4447 / BCRC 22081 / CBS 7064 / NBRC 10061 / NRRL Y-12695</strain>
    </source>
</reference>
<accession>G8YLK5</accession>
<proteinExistence type="predicted"/>
<dbReference type="eggNOG" id="ENOG502T38N">
    <property type="taxonomic scope" value="Eukaryota"/>
</dbReference>